<keyword evidence="3" id="KW-1185">Reference proteome</keyword>
<comment type="caution">
    <text evidence="2">The sequence shown here is derived from an EMBL/GenBank/DDBJ whole genome shotgun (WGS) entry which is preliminary data.</text>
</comment>
<organism evidence="2 3">
    <name type="scientific">Neofusicoccum ribis</name>
    <dbReference type="NCBI Taxonomy" id="45134"/>
    <lineage>
        <taxon>Eukaryota</taxon>
        <taxon>Fungi</taxon>
        <taxon>Dikarya</taxon>
        <taxon>Ascomycota</taxon>
        <taxon>Pezizomycotina</taxon>
        <taxon>Dothideomycetes</taxon>
        <taxon>Dothideomycetes incertae sedis</taxon>
        <taxon>Botryosphaeriales</taxon>
        <taxon>Botryosphaeriaceae</taxon>
        <taxon>Neofusicoccum</taxon>
    </lineage>
</organism>
<evidence type="ECO:0000313" key="3">
    <source>
        <dbReference type="Proteomes" id="UP001521116"/>
    </source>
</evidence>
<name>A0ABR3SD62_9PEZI</name>
<feature type="region of interest" description="Disordered" evidence="1">
    <location>
        <begin position="207"/>
        <end position="384"/>
    </location>
</feature>
<feature type="region of interest" description="Disordered" evidence="1">
    <location>
        <begin position="1"/>
        <end position="36"/>
    </location>
</feature>
<sequence>MVLEEAANSSSAPPDSFADNAYPSDTDPYAASDGAAQQRSFQIDLNEFPLPPPILGPLVGYPRQRVATNVAEYLKAASHVLRRPLTEDEAKALAYHTTKANSTTAYGASVGAALAMARCYQTRREYRFPFWNPSSAEGWNPENLGPLRGQSARIAYQLLRIPPYWFVGVFTAGVLAHSYSTAIATISIAGDERLKALNEAIQKLAKTRGGLPSRQSVQTAPHPPPPAQSGSNDVYDDMSPTASTYSDSPVLPDSQTRYPEPRQKAVPCWGQDQSASQSSSYDDASPTGGLGPMDSGSSSTGGSAWDRIRHQASSGQGASSGPSAAWGKPAQKEQRAGSTLGSSFAFSSSDEERQLAKPEAQREFDERVEKERRGMDFNEGGKRW</sequence>
<protein>
    <recommendedName>
        <fullName evidence="4">Endo-1,3(4)-beta-glucanase</fullName>
    </recommendedName>
</protein>
<feature type="compositionally biased region" description="Basic and acidic residues" evidence="1">
    <location>
        <begin position="350"/>
        <end position="384"/>
    </location>
</feature>
<accession>A0ABR3SD62</accession>
<reference evidence="2 3" key="1">
    <citation type="submission" date="2024-02" db="EMBL/GenBank/DDBJ databases">
        <title>De novo assembly and annotation of 12 fungi associated with fruit tree decline syndrome in Ontario, Canada.</title>
        <authorList>
            <person name="Sulman M."/>
            <person name="Ellouze W."/>
            <person name="Ilyukhin E."/>
        </authorList>
    </citation>
    <scope>NUCLEOTIDE SEQUENCE [LARGE SCALE GENOMIC DNA]</scope>
    <source>
        <strain evidence="2 3">M1-105</strain>
    </source>
</reference>
<dbReference type="EMBL" id="JAJVDC020000235">
    <property type="protein sequence ID" value="KAL1617379.1"/>
    <property type="molecule type" value="Genomic_DNA"/>
</dbReference>
<feature type="compositionally biased region" description="Polar residues" evidence="1">
    <location>
        <begin position="240"/>
        <end position="257"/>
    </location>
</feature>
<gene>
    <name evidence="2" type="ORF">SLS56_011032</name>
</gene>
<dbReference type="Proteomes" id="UP001521116">
    <property type="component" value="Unassembled WGS sequence"/>
</dbReference>
<evidence type="ECO:0000256" key="1">
    <source>
        <dbReference type="SAM" id="MobiDB-lite"/>
    </source>
</evidence>
<evidence type="ECO:0000313" key="2">
    <source>
        <dbReference type="EMBL" id="KAL1617379.1"/>
    </source>
</evidence>
<feature type="compositionally biased region" description="Low complexity" evidence="1">
    <location>
        <begin position="271"/>
        <end position="285"/>
    </location>
</feature>
<evidence type="ECO:0008006" key="4">
    <source>
        <dbReference type="Google" id="ProtNLM"/>
    </source>
</evidence>
<proteinExistence type="predicted"/>
<feature type="compositionally biased region" description="Low complexity" evidence="1">
    <location>
        <begin position="336"/>
        <end position="348"/>
    </location>
</feature>
<feature type="compositionally biased region" description="Low complexity" evidence="1">
    <location>
        <begin position="311"/>
        <end position="329"/>
    </location>
</feature>